<dbReference type="OrthoDB" id="1716816at2759"/>
<reference evidence="7" key="1">
    <citation type="journal article" date="2017" name="Genome Biol.">
        <title>Comparative genomics reveals high biological diversity and specific adaptations in the industrially and medically important fungal genus Aspergillus.</title>
        <authorList>
            <person name="de Vries R.P."/>
            <person name="Riley R."/>
            <person name="Wiebenga A."/>
            <person name="Aguilar-Osorio G."/>
            <person name="Amillis S."/>
            <person name="Uchima C.A."/>
            <person name="Anderluh G."/>
            <person name="Asadollahi M."/>
            <person name="Askin M."/>
            <person name="Barry K."/>
            <person name="Battaglia E."/>
            <person name="Bayram O."/>
            <person name="Benocci T."/>
            <person name="Braus-Stromeyer S.A."/>
            <person name="Caldana C."/>
            <person name="Canovas D."/>
            <person name="Cerqueira G.C."/>
            <person name="Chen F."/>
            <person name="Chen W."/>
            <person name="Choi C."/>
            <person name="Clum A."/>
            <person name="Dos Santos R.A."/>
            <person name="Damasio A.R."/>
            <person name="Diallinas G."/>
            <person name="Emri T."/>
            <person name="Fekete E."/>
            <person name="Flipphi M."/>
            <person name="Freyberg S."/>
            <person name="Gallo A."/>
            <person name="Gournas C."/>
            <person name="Habgood R."/>
            <person name="Hainaut M."/>
            <person name="Harispe M.L."/>
            <person name="Henrissat B."/>
            <person name="Hilden K.S."/>
            <person name="Hope R."/>
            <person name="Hossain A."/>
            <person name="Karabika E."/>
            <person name="Karaffa L."/>
            <person name="Karanyi Z."/>
            <person name="Krasevec N."/>
            <person name="Kuo A."/>
            <person name="Kusch H."/>
            <person name="LaButti K."/>
            <person name="Lagendijk E.L."/>
            <person name="Lapidus A."/>
            <person name="Levasseur A."/>
            <person name="Lindquist E."/>
            <person name="Lipzen A."/>
            <person name="Logrieco A.F."/>
            <person name="MacCabe A."/>
            <person name="Maekelae M.R."/>
            <person name="Malavazi I."/>
            <person name="Melin P."/>
            <person name="Meyer V."/>
            <person name="Mielnichuk N."/>
            <person name="Miskei M."/>
            <person name="Molnar A.P."/>
            <person name="Mule G."/>
            <person name="Ngan C.Y."/>
            <person name="Orejas M."/>
            <person name="Orosz E."/>
            <person name="Ouedraogo J.P."/>
            <person name="Overkamp K.M."/>
            <person name="Park H.-S."/>
            <person name="Perrone G."/>
            <person name="Piumi F."/>
            <person name="Punt P.J."/>
            <person name="Ram A.F."/>
            <person name="Ramon A."/>
            <person name="Rauscher S."/>
            <person name="Record E."/>
            <person name="Riano-Pachon D.M."/>
            <person name="Robert V."/>
            <person name="Roehrig J."/>
            <person name="Ruller R."/>
            <person name="Salamov A."/>
            <person name="Salih N.S."/>
            <person name="Samson R.A."/>
            <person name="Sandor E."/>
            <person name="Sanguinetti M."/>
            <person name="Schuetze T."/>
            <person name="Sepcic K."/>
            <person name="Shelest E."/>
            <person name="Sherlock G."/>
            <person name="Sophianopoulou V."/>
            <person name="Squina F.M."/>
            <person name="Sun H."/>
            <person name="Susca A."/>
            <person name="Todd R.B."/>
            <person name="Tsang A."/>
            <person name="Unkles S.E."/>
            <person name="van de Wiele N."/>
            <person name="van Rossen-Uffink D."/>
            <person name="Oliveira J.V."/>
            <person name="Vesth T.C."/>
            <person name="Visser J."/>
            <person name="Yu J.-H."/>
            <person name="Zhou M."/>
            <person name="Andersen M.R."/>
            <person name="Archer D.B."/>
            <person name="Baker S.E."/>
            <person name="Benoit I."/>
            <person name="Brakhage A.A."/>
            <person name="Braus G.H."/>
            <person name="Fischer R."/>
            <person name="Frisvad J.C."/>
            <person name="Goldman G.H."/>
            <person name="Houbraken J."/>
            <person name="Oakley B."/>
            <person name="Pocsi I."/>
            <person name="Scazzocchio C."/>
            <person name="Seiboth B."/>
            <person name="vanKuyk P.A."/>
            <person name="Wortman J."/>
            <person name="Dyer P.S."/>
            <person name="Grigoriev I.V."/>
        </authorList>
    </citation>
    <scope>NUCLEOTIDE SEQUENCE [LARGE SCALE GENOMIC DNA]</scope>
    <source>
        <strain evidence="7">ATCC 16872 / CBS 172.66 / WB 5094</strain>
    </source>
</reference>
<accession>A0A1L9WUE2</accession>
<keyword evidence="2" id="KW-0274">FAD</keyword>
<name>A0A1L9WUE2_ASPA1</name>
<keyword evidence="3" id="KW-0560">Oxidoreductase</keyword>
<organism evidence="6 7">
    <name type="scientific">Aspergillus aculeatus (strain ATCC 16872 / CBS 172.66 / WB 5094)</name>
    <dbReference type="NCBI Taxonomy" id="690307"/>
    <lineage>
        <taxon>Eukaryota</taxon>
        <taxon>Fungi</taxon>
        <taxon>Dikarya</taxon>
        <taxon>Ascomycota</taxon>
        <taxon>Pezizomycotina</taxon>
        <taxon>Eurotiomycetes</taxon>
        <taxon>Eurotiomycetidae</taxon>
        <taxon>Eurotiales</taxon>
        <taxon>Aspergillaceae</taxon>
        <taxon>Aspergillus</taxon>
        <taxon>Aspergillus subgen. Circumdati</taxon>
    </lineage>
</organism>
<evidence type="ECO:0000313" key="6">
    <source>
        <dbReference type="EMBL" id="OJJ99830.1"/>
    </source>
</evidence>
<dbReference type="InterPro" id="IPR002938">
    <property type="entry name" value="FAD-bd"/>
</dbReference>
<evidence type="ECO:0000256" key="4">
    <source>
        <dbReference type="SAM" id="MobiDB-lite"/>
    </source>
</evidence>
<proteinExistence type="predicted"/>
<dbReference type="Pfam" id="PF01494">
    <property type="entry name" value="FAD_binding_3"/>
    <property type="match status" value="2"/>
</dbReference>
<dbReference type="InterPro" id="IPR036188">
    <property type="entry name" value="FAD/NAD-bd_sf"/>
</dbReference>
<feature type="compositionally biased region" description="Basic and acidic residues" evidence="4">
    <location>
        <begin position="203"/>
        <end position="216"/>
    </location>
</feature>
<gene>
    <name evidence="6" type="ORF">ASPACDRAFT_60656</name>
</gene>
<dbReference type="OMA" id="HYRPHER"/>
<keyword evidence="7" id="KW-1185">Reference proteome</keyword>
<dbReference type="InterPro" id="IPR050641">
    <property type="entry name" value="RIFMO-like"/>
</dbReference>
<dbReference type="Gene3D" id="3.50.50.60">
    <property type="entry name" value="FAD/NAD(P)-binding domain"/>
    <property type="match status" value="2"/>
</dbReference>
<dbReference type="Proteomes" id="UP000184546">
    <property type="component" value="Unassembled WGS sequence"/>
</dbReference>
<feature type="domain" description="FAD-binding" evidence="5">
    <location>
        <begin position="220"/>
        <end position="332"/>
    </location>
</feature>
<dbReference type="Gene3D" id="3.30.9.10">
    <property type="entry name" value="D-Amino Acid Oxidase, subunit A, domain 2"/>
    <property type="match status" value="2"/>
</dbReference>
<keyword evidence="1" id="KW-0285">Flavoprotein</keyword>
<dbReference type="STRING" id="690307.A0A1L9WUE2"/>
<dbReference type="PANTHER" id="PTHR43004">
    <property type="entry name" value="TRK SYSTEM POTASSIUM UPTAKE PROTEIN"/>
    <property type="match status" value="1"/>
</dbReference>
<dbReference type="SUPFAM" id="SSF51905">
    <property type="entry name" value="FAD/NAD(P)-binding domain"/>
    <property type="match status" value="1"/>
</dbReference>
<dbReference type="AlphaFoldDB" id="A0A1L9WUE2"/>
<dbReference type="GeneID" id="30977393"/>
<evidence type="ECO:0000256" key="1">
    <source>
        <dbReference type="ARBA" id="ARBA00022630"/>
    </source>
</evidence>
<feature type="region of interest" description="Disordered" evidence="4">
    <location>
        <begin position="203"/>
        <end position="222"/>
    </location>
</feature>
<evidence type="ECO:0000256" key="2">
    <source>
        <dbReference type="ARBA" id="ARBA00022827"/>
    </source>
</evidence>
<evidence type="ECO:0000259" key="5">
    <source>
        <dbReference type="Pfam" id="PF01494"/>
    </source>
</evidence>
<dbReference type="VEuPathDB" id="FungiDB:ASPACDRAFT_60656"/>
<feature type="region of interest" description="Disordered" evidence="4">
    <location>
        <begin position="1"/>
        <end position="37"/>
    </location>
</feature>
<evidence type="ECO:0000256" key="3">
    <source>
        <dbReference type="ARBA" id="ARBA00023002"/>
    </source>
</evidence>
<feature type="domain" description="FAD-binding" evidence="5">
    <location>
        <begin position="63"/>
        <end position="163"/>
    </location>
</feature>
<dbReference type="RefSeq" id="XP_020056170.1">
    <property type="nucleotide sequence ID" value="XM_020203579.1"/>
</dbReference>
<dbReference type="GO" id="GO:0071949">
    <property type="term" value="F:FAD binding"/>
    <property type="evidence" value="ECO:0007669"/>
    <property type="project" value="InterPro"/>
</dbReference>
<evidence type="ECO:0000313" key="7">
    <source>
        <dbReference type="Proteomes" id="UP000184546"/>
    </source>
</evidence>
<sequence>MSKSSEPFTWKNDIRQPSAGEPWRYPKPDTETPPNSESHYVTLPFVDIVTSSVHNSHGESRFQGIRIRILDKNEGPLPTGRADAVLPRYLEILHAWGLTTEVGEEGPPIERTAIWRDGEVLFHGRTHQSDSRYRGLHVITQGQLERVFVRDLLRHQVLVECCTALQEYTVSESPEDLDRPVRAVIRDNRGPLNLSLTERLTRGRQELDPSSKEAGGKVDANSITPQEVLEQANRIFTPYTVRFASPLTWLAIWKVIERVAEAFPSDNLRVHLADDAAHVHSVFGAFELNASILDASNLTWKLGYCARNLSPTSTLLPTYDSERHLHAANVVEISGKYLHYCCNCDIPAPQTHSLSKDLGAEAIQHAVRGEPLY</sequence>
<protein>
    <recommendedName>
        <fullName evidence="5">FAD-binding domain-containing protein</fullName>
    </recommendedName>
</protein>
<dbReference type="PANTHER" id="PTHR43004:SF20">
    <property type="entry name" value="2-MONOOXYGENASE, PUTATIVE (AFU_ORTHOLOGUE AFUA_1G13660)-RELATED"/>
    <property type="match status" value="1"/>
</dbReference>
<dbReference type="GO" id="GO:0016709">
    <property type="term" value="F:oxidoreductase activity, acting on paired donors, with incorporation or reduction of molecular oxygen, NAD(P)H as one donor, and incorporation of one atom of oxygen"/>
    <property type="evidence" value="ECO:0007669"/>
    <property type="project" value="UniProtKB-ARBA"/>
</dbReference>
<dbReference type="EMBL" id="KV878977">
    <property type="protein sequence ID" value="OJJ99830.1"/>
    <property type="molecule type" value="Genomic_DNA"/>
</dbReference>